<evidence type="ECO:0008006" key="3">
    <source>
        <dbReference type="Google" id="ProtNLM"/>
    </source>
</evidence>
<accession>A0ABV3CIR8</accession>
<evidence type="ECO:0000313" key="2">
    <source>
        <dbReference type="Proteomes" id="UP001551329"/>
    </source>
</evidence>
<keyword evidence="2" id="KW-1185">Reference proteome</keyword>
<dbReference type="RefSeq" id="WP_358477151.1">
    <property type="nucleotide sequence ID" value="NZ_JBEZAE010000023.1"/>
</dbReference>
<name>A0ABV3CIR8_9ACTN</name>
<organism evidence="1 2">
    <name type="scientific">Streptomyces narbonensis</name>
    <dbReference type="NCBI Taxonomy" id="67333"/>
    <lineage>
        <taxon>Bacteria</taxon>
        <taxon>Bacillati</taxon>
        <taxon>Actinomycetota</taxon>
        <taxon>Actinomycetes</taxon>
        <taxon>Kitasatosporales</taxon>
        <taxon>Streptomycetaceae</taxon>
        <taxon>Streptomyces</taxon>
    </lineage>
</organism>
<reference evidence="1 2" key="1">
    <citation type="submission" date="2024-06" db="EMBL/GenBank/DDBJ databases">
        <title>The Natural Products Discovery Center: Release of the First 8490 Sequenced Strains for Exploring Actinobacteria Biosynthetic Diversity.</title>
        <authorList>
            <person name="Kalkreuter E."/>
            <person name="Kautsar S.A."/>
            <person name="Yang D."/>
            <person name="Bader C.D."/>
            <person name="Teijaro C.N."/>
            <person name="Fluegel L."/>
            <person name="Davis C.M."/>
            <person name="Simpson J.R."/>
            <person name="Lauterbach L."/>
            <person name="Steele A.D."/>
            <person name="Gui C."/>
            <person name="Meng S."/>
            <person name="Li G."/>
            <person name="Viehrig K."/>
            <person name="Ye F."/>
            <person name="Su P."/>
            <person name="Kiefer A.F."/>
            <person name="Nichols A."/>
            <person name="Cepeda A.J."/>
            <person name="Yan W."/>
            <person name="Fan B."/>
            <person name="Jiang Y."/>
            <person name="Adhikari A."/>
            <person name="Zheng C.-J."/>
            <person name="Schuster L."/>
            <person name="Cowan T.M."/>
            <person name="Smanski M.J."/>
            <person name="Chevrette M.G."/>
            <person name="De Carvalho L.P.S."/>
            <person name="Shen B."/>
        </authorList>
    </citation>
    <scope>NUCLEOTIDE SEQUENCE [LARGE SCALE GENOMIC DNA]</scope>
    <source>
        <strain evidence="1 2">NPDC045974</strain>
    </source>
</reference>
<gene>
    <name evidence="1" type="ORF">AB0A88_28400</name>
</gene>
<sequence length="76" mass="8337">MSTVPGGRCWSRYVDSIPANRRLWNRISGADQQDHDPQIGASPRLWGMYSIPDARLPALGDVTDKRVLELGCGAGQ</sequence>
<dbReference type="Proteomes" id="UP001551329">
    <property type="component" value="Unassembled WGS sequence"/>
</dbReference>
<evidence type="ECO:0000313" key="1">
    <source>
        <dbReference type="EMBL" id="MEU7074028.1"/>
    </source>
</evidence>
<comment type="caution">
    <text evidence="1">The sequence shown here is derived from an EMBL/GenBank/DDBJ whole genome shotgun (WGS) entry which is preliminary data.</text>
</comment>
<protein>
    <recommendedName>
        <fullName evidence="3">SAM-dependent methyltransferase</fullName>
    </recommendedName>
</protein>
<proteinExistence type="predicted"/>
<dbReference type="EMBL" id="JBEZAE010000023">
    <property type="protein sequence ID" value="MEU7074028.1"/>
    <property type="molecule type" value="Genomic_DNA"/>
</dbReference>